<organism evidence="3 4">
    <name type="scientific">Paramecium tetraurelia</name>
    <dbReference type="NCBI Taxonomy" id="5888"/>
    <lineage>
        <taxon>Eukaryota</taxon>
        <taxon>Sar</taxon>
        <taxon>Alveolata</taxon>
        <taxon>Ciliophora</taxon>
        <taxon>Intramacronucleata</taxon>
        <taxon>Oligohymenophorea</taxon>
        <taxon>Peniculida</taxon>
        <taxon>Parameciidae</taxon>
        <taxon>Paramecium</taxon>
    </lineage>
</organism>
<dbReference type="KEGG" id="ptm:GSPATT00032821001"/>
<dbReference type="Proteomes" id="UP000000600">
    <property type="component" value="Unassembled WGS sequence"/>
</dbReference>
<dbReference type="HOGENOM" id="CLU_475275_0_0_1"/>
<dbReference type="AlphaFoldDB" id="A0BWQ2"/>
<keyword evidence="1" id="KW-0175">Coiled coil</keyword>
<evidence type="ECO:0000313" key="4">
    <source>
        <dbReference type="Proteomes" id="UP000000600"/>
    </source>
</evidence>
<keyword evidence="4" id="KW-1185">Reference proteome</keyword>
<dbReference type="OMA" id="TREQDNI"/>
<name>A0BWQ2_PARTE</name>
<reference evidence="3 4" key="1">
    <citation type="journal article" date="2006" name="Nature">
        <title>Global trends of whole-genome duplications revealed by the ciliate Paramecium tetraurelia.</title>
        <authorList>
            <consortium name="Genoscope"/>
            <person name="Aury J.-M."/>
            <person name="Jaillon O."/>
            <person name="Duret L."/>
            <person name="Noel B."/>
            <person name="Jubin C."/>
            <person name="Porcel B.M."/>
            <person name="Segurens B."/>
            <person name="Daubin V."/>
            <person name="Anthouard V."/>
            <person name="Aiach N."/>
            <person name="Arnaiz O."/>
            <person name="Billaut A."/>
            <person name="Beisson J."/>
            <person name="Blanc I."/>
            <person name="Bouhouche K."/>
            <person name="Camara F."/>
            <person name="Duharcourt S."/>
            <person name="Guigo R."/>
            <person name="Gogendeau D."/>
            <person name="Katinka M."/>
            <person name="Keller A.-M."/>
            <person name="Kissmehl R."/>
            <person name="Klotz C."/>
            <person name="Koll F."/>
            <person name="Le Moue A."/>
            <person name="Lepere C."/>
            <person name="Malinsky S."/>
            <person name="Nowacki M."/>
            <person name="Nowak J.K."/>
            <person name="Plattner H."/>
            <person name="Poulain J."/>
            <person name="Ruiz F."/>
            <person name="Serrano V."/>
            <person name="Zagulski M."/>
            <person name="Dessen P."/>
            <person name="Betermier M."/>
            <person name="Weissenbach J."/>
            <person name="Scarpelli C."/>
            <person name="Schachter V."/>
            <person name="Sperling L."/>
            <person name="Meyer E."/>
            <person name="Cohen J."/>
            <person name="Wincker P."/>
        </authorList>
    </citation>
    <scope>NUCLEOTIDE SEQUENCE [LARGE SCALE GENOMIC DNA]</scope>
    <source>
        <strain evidence="3 4">Stock d4-2</strain>
    </source>
</reference>
<dbReference type="InParanoid" id="A0BWQ2"/>
<dbReference type="RefSeq" id="XP_001430367.1">
    <property type="nucleotide sequence ID" value="XM_001430330.1"/>
</dbReference>
<dbReference type="eggNOG" id="ENOG502RFZS">
    <property type="taxonomic scope" value="Eukaryota"/>
</dbReference>
<feature type="region of interest" description="Disordered" evidence="2">
    <location>
        <begin position="1"/>
        <end position="24"/>
    </location>
</feature>
<dbReference type="GeneID" id="5016151"/>
<accession>A0BWQ2</accession>
<sequence length="583" mass="68542">MSTSPTGAHRHDNSPYVTKKQLPQYPIPQQYQQSTQQLNQPDYYQDERYREFEEREEQYNYQIQKMNDYIQQLQHDLDVSEHAKQGFESDYLKAAHELQLYKDQLKKLYTIYQQQTAQFETIKKKTQESNLNAEKTYEKQFEIKNDVQNLILDRDLLMNKLELGDKQYNFDVQSLTQQLNDKNAEIQDQRKRINELTELKRKADEEIASLRFTLDHQTARLEAELREKVLKLEALDKQFAEALYLKDNELVDAFDKIRILEHEVRRILDLNRSYAQELSMLARDNRFKQEEIAKVREDAVNLSYHFQKPAMPQQISVQSGGMEPRMPPAWAEKFHIKIDACLDLFERNHAKSLKQLCLNLWKAKMELKARNKQNKAMVEENSNLGKSVVVGGGTDMRVTTYFVDSFVAAITFARDAISNVVFDVFVKSVNKANNKKLNSFVLFFESLKEMQQKSSKGLWLALETYAKLRKALRHSVPILIDAKVQSGLLQKVELAMGKLLKHDMDFRNNINKWLEGTLAFTVQKKEAEAYDKNKDYLFLFRLLTVKYRIKFPLQGKTFEVDVDIETTLEHKICYALRKVVKQQ</sequence>
<dbReference type="OrthoDB" id="301924at2759"/>
<feature type="coiled-coil region" evidence="1">
    <location>
        <begin position="172"/>
        <end position="238"/>
    </location>
</feature>
<proteinExistence type="predicted"/>
<dbReference type="EMBL" id="CT868022">
    <property type="protein sequence ID" value="CAK62969.1"/>
    <property type="molecule type" value="Genomic_DNA"/>
</dbReference>
<gene>
    <name evidence="3" type="ORF">GSPATT00032821001</name>
</gene>
<protein>
    <recommendedName>
        <fullName evidence="5">Dilute domain-containing protein</fullName>
    </recommendedName>
</protein>
<evidence type="ECO:0000256" key="1">
    <source>
        <dbReference type="SAM" id="Coils"/>
    </source>
</evidence>
<evidence type="ECO:0000313" key="3">
    <source>
        <dbReference type="EMBL" id="CAK62969.1"/>
    </source>
</evidence>
<evidence type="ECO:0008006" key="5">
    <source>
        <dbReference type="Google" id="ProtNLM"/>
    </source>
</evidence>
<evidence type="ECO:0000256" key="2">
    <source>
        <dbReference type="SAM" id="MobiDB-lite"/>
    </source>
</evidence>